<reference evidence="2 3" key="1">
    <citation type="journal article" date="2018" name="Front. Plant Sci.">
        <title>Red Clover (Trifolium pratense) and Zigzag Clover (T. medium) - A Picture of Genomic Similarities and Differences.</title>
        <authorList>
            <person name="Dluhosova J."/>
            <person name="Istvanek J."/>
            <person name="Nedelnik J."/>
            <person name="Repkova J."/>
        </authorList>
    </citation>
    <scope>NUCLEOTIDE SEQUENCE [LARGE SCALE GENOMIC DNA]</scope>
    <source>
        <strain evidence="3">cv. 10/8</strain>
        <tissue evidence="2">Leaf</tissue>
    </source>
</reference>
<feature type="compositionally biased region" description="Basic residues" evidence="1">
    <location>
        <begin position="31"/>
        <end position="47"/>
    </location>
</feature>
<dbReference type="Proteomes" id="UP000265520">
    <property type="component" value="Unassembled WGS sequence"/>
</dbReference>
<evidence type="ECO:0000256" key="1">
    <source>
        <dbReference type="SAM" id="MobiDB-lite"/>
    </source>
</evidence>
<keyword evidence="3" id="KW-1185">Reference proteome</keyword>
<feature type="region of interest" description="Disordered" evidence="1">
    <location>
        <begin position="22"/>
        <end position="57"/>
    </location>
</feature>
<name>A0A392WDX0_9FABA</name>
<organism evidence="2 3">
    <name type="scientific">Trifolium medium</name>
    <dbReference type="NCBI Taxonomy" id="97028"/>
    <lineage>
        <taxon>Eukaryota</taxon>
        <taxon>Viridiplantae</taxon>
        <taxon>Streptophyta</taxon>
        <taxon>Embryophyta</taxon>
        <taxon>Tracheophyta</taxon>
        <taxon>Spermatophyta</taxon>
        <taxon>Magnoliopsida</taxon>
        <taxon>eudicotyledons</taxon>
        <taxon>Gunneridae</taxon>
        <taxon>Pentapetalae</taxon>
        <taxon>rosids</taxon>
        <taxon>fabids</taxon>
        <taxon>Fabales</taxon>
        <taxon>Fabaceae</taxon>
        <taxon>Papilionoideae</taxon>
        <taxon>50 kb inversion clade</taxon>
        <taxon>NPAAA clade</taxon>
        <taxon>Hologalegina</taxon>
        <taxon>IRL clade</taxon>
        <taxon>Trifolieae</taxon>
        <taxon>Trifolium</taxon>
    </lineage>
</organism>
<sequence>MPPFPDELLDANVFPYVIPEETPVMTEPSAKAHKKSKKRKSSKKKKKEGVDKTNLIN</sequence>
<evidence type="ECO:0000313" key="2">
    <source>
        <dbReference type="EMBL" id="MCI96820.1"/>
    </source>
</evidence>
<accession>A0A392WDX0</accession>
<comment type="caution">
    <text evidence="2">The sequence shown here is derived from an EMBL/GenBank/DDBJ whole genome shotgun (WGS) entry which is preliminary data.</text>
</comment>
<protein>
    <submittedName>
        <fullName evidence="2">Uncharacterized protein</fullName>
    </submittedName>
</protein>
<proteinExistence type="predicted"/>
<evidence type="ECO:0000313" key="3">
    <source>
        <dbReference type="Proteomes" id="UP000265520"/>
    </source>
</evidence>
<dbReference type="AlphaFoldDB" id="A0A392WDX0"/>
<feature type="non-terminal residue" evidence="2">
    <location>
        <position position="57"/>
    </location>
</feature>
<dbReference type="EMBL" id="LXQA011424964">
    <property type="protein sequence ID" value="MCI96820.1"/>
    <property type="molecule type" value="Genomic_DNA"/>
</dbReference>